<feature type="chain" id="PRO_5044561345" evidence="1">
    <location>
        <begin position="18"/>
        <end position="88"/>
    </location>
</feature>
<evidence type="ECO:0000313" key="2">
    <source>
        <dbReference type="EnsemblMetazoa" id="MDOA012489-PA"/>
    </source>
</evidence>
<organism evidence="2">
    <name type="scientific">Musca domestica</name>
    <name type="common">House fly</name>
    <dbReference type="NCBI Taxonomy" id="7370"/>
    <lineage>
        <taxon>Eukaryota</taxon>
        <taxon>Metazoa</taxon>
        <taxon>Ecdysozoa</taxon>
        <taxon>Arthropoda</taxon>
        <taxon>Hexapoda</taxon>
        <taxon>Insecta</taxon>
        <taxon>Pterygota</taxon>
        <taxon>Neoptera</taxon>
        <taxon>Endopterygota</taxon>
        <taxon>Diptera</taxon>
        <taxon>Brachycera</taxon>
        <taxon>Muscomorpha</taxon>
        <taxon>Muscoidea</taxon>
        <taxon>Muscidae</taxon>
        <taxon>Musca</taxon>
    </lineage>
</organism>
<dbReference type="AlphaFoldDB" id="A0A1I8N7W4"/>
<dbReference type="VEuPathDB" id="VectorBase:MDOA012489"/>
<dbReference type="EnsemblMetazoa" id="MDOA012489-RA">
    <property type="protein sequence ID" value="MDOA012489-PA"/>
    <property type="gene ID" value="MDOA012489"/>
</dbReference>
<dbReference type="Proteomes" id="UP001652621">
    <property type="component" value="Unplaced"/>
</dbReference>
<keyword evidence="1" id="KW-0732">Signal</keyword>
<evidence type="ECO:0000313" key="4">
    <source>
        <dbReference type="RefSeq" id="XP_005177072.1"/>
    </source>
</evidence>
<sequence length="88" mass="9551">MKFIILLLVVAVAVCQAAPVDDESAAKSKRGLHLGLGYHHAPFVSHSYVAPAVVHHAPVIAHAPLIAHAPIYTSHHIVPAYHSYHHFK</sequence>
<dbReference type="OrthoDB" id="5864054at2759"/>
<feature type="signal peptide" evidence="1">
    <location>
        <begin position="1"/>
        <end position="17"/>
    </location>
</feature>
<proteinExistence type="predicted"/>
<gene>
    <name evidence="2" type="primary">101889514</name>
    <name evidence="4" type="synonym">LOC101889514</name>
</gene>
<dbReference type="KEGG" id="mde:101889514"/>
<dbReference type="RefSeq" id="XP_005177072.1">
    <property type="nucleotide sequence ID" value="XM_005177015.3"/>
</dbReference>
<evidence type="ECO:0000313" key="3">
    <source>
        <dbReference type="Proteomes" id="UP001652621"/>
    </source>
</evidence>
<evidence type="ECO:0000256" key="1">
    <source>
        <dbReference type="SAM" id="SignalP"/>
    </source>
</evidence>
<dbReference type="eggNOG" id="ENOG502TBQH">
    <property type="taxonomic scope" value="Eukaryota"/>
</dbReference>
<reference evidence="2" key="1">
    <citation type="submission" date="2020-05" db="UniProtKB">
        <authorList>
            <consortium name="EnsemblMetazoa"/>
        </authorList>
    </citation>
    <scope>IDENTIFICATION</scope>
    <source>
        <strain evidence="2">Aabys</strain>
    </source>
</reference>
<dbReference type="GeneID" id="101889514"/>
<protein>
    <submittedName>
        <fullName evidence="4">Uncharacterized protein LOC101889514</fullName>
    </submittedName>
</protein>
<dbReference type="VEuPathDB" id="VectorBase:MDOMA2_003044"/>
<accession>A0A1I8N7W4</accession>
<name>A0A1I8N7W4_MUSDO</name>
<reference evidence="4" key="2">
    <citation type="submission" date="2025-04" db="UniProtKB">
        <authorList>
            <consortium name="RefSeq"/>
        </authorList>
    </citation>
    <scope>IDENTIFICATION</scope>
    <source>
        <strain evidence="4">Aabys</strain>
    </source>
</reference>
<keyword evidence="3" id="KW-1185">Reference proteome</keyword>